<sequence length="251" mass="26724">MTRPGEPDETAGPAPRRAGMEDSMAAYAARSGMRRKDNGQLDVLHAVGGWRGLAETILPGFVFLAVLLVGNTLGVALLASLGTAAAFTVLRLAQRQSLVQAVSGVVGVGVCALFARATGEALDYYVPGFWINTVSFVGLGISLLAGWPLLGVFYGYIRGEGTQWRDVPVRRRAYRVATVMLMAMFAARLLVQVPLYFAENLTGLGVARLVMGVPLYALTLWLAWLVSRPPEQIAAEQDGTEQDGAAGDRAG</sequence>
<dbReference type="EMBL" id="JBHSIW010000008">
    <property type="protein sequence ID" value="MFC4903571.1"/>
    <property type="molecule type" value="Genomic_DNA"/>
</dbReference>
<keyword evidence="1" id="KW-1133">Transmembrane helix</keyword>
<feature type="transmembrane region" description="Helical" evidence="1">
    <location>
        <begin position="61"/>
        <end position="90"/>
    </location>
</feature>
<evidence type="ECO:0000256" key="1">
    <source>
        <dbReference type="SAM" id="Phobius"/>
    </source>
</evidence>
<accession>A0ABV9THU2</accession>
<keyword evidence="3" id="KW-1185">Reference proteome</keyword>
<dbReference type="RefSeq" id="WP_277550343.1">
    <property type="nucleotide sequence ID" value="NZ_JARAMH010000003.1"/>
</dbReference>
<name>A0ABV9THU2_9MICC</name>
<feature type="transmembrane region" description="Helical" evidence="1">
    <location>
        <begin position="176"/>
        <end position="197"/>
    </location>
</feature>
<keyword evidence="1" id="KW-0812">Transmembrane</keyword>
<keyword evidence="1" id="KW-0472">Membrane</keyword>
<proteinExistence type="predicted"/>
<feature type="transmembrane region" description="Helical" evidence="1">
    <location>
        <begin position="209"/>
        <end position="227"/>
    </location>
</feature>
<evidence type="ECO:0000313" key="3">
    <source>
        <dbReference type="Proteomes" id="UP001595797"/>
    </source>
</evidence>
<reference evidence="3" key="1">
    <citation type="journal article" date="2019" name="Int. J. Syst. Evol. Microbiol.">
        <title>The Global Catalogue of Microorganisms (GCM) 10K type strain sequencing project: providing services to taxonomists for standard genome sequencing and annotation.</title>
        <authorList>
            <consortium name="The Broad Institute Genomics Platform"/>
            <consortium name="The Broad Institute Genome Sequencing Center for Infectious Disease"/>
            <person name="Wu L."/>
            <person name="Ma J."/>
        </authorList>
    </citation>
    <scope>NUCLEOTIDE SEQUENCE [LARGE SCALE GENOMIC DNA]</scope>
    <source>
        <strain evidence="3">CGMCC 4.6946</strain>
    </source>
</reference>
<protein>
    <submittedName>
        <fullName evidence="2">DUF3159 domain-containing protein</fullName>
    </submittedName>
</protein>
<gene>
    <name evidence="2" type="ORF">ACFPCS_08325</name>
</gene>
<feature type="transmembrane region" description="Helical" evidence="1">
    <location>
        <begin position="129"/>
        <end position="156"/>
    </location>
</feature>
<dbReference type="InterPro" id="IPR016566">
    <property type="entry name" value="UCP010219"/>
</dbReference>
<dbReference type="PIRSF" id="PIRSF010219">
    <property type="entry name" value="UCP010219"/>
    <property type="match status" value="1"/>
</dbReference>
<dbReference type="Proteomes" id="UP001595797">
    <property type="component" value="Unassembled WGS sequence"/>
</dbReference>
<organism evidence="2 3">
    <name type="scientific">Kocuria oceani</name>
    <dbReference type="NCBI Taxonomy" id="988827"/>
    <lineage>
        <taxon>Bacteria</taxon>
        <taxon>Bacillati</taxon>
        <taxon>Actinomycetota</taxon>
        <taxon>Actinomycetes</taxon>
        <taxon>Micrococcales</taxon>
        <taxon>Micrococcaceae</taxon>
        <taxon>Kocuria</taxon>
    </lineage>
</organism>
<dbReference type="Pfam" id="PF11361">
    <property type="entry name" value="DUF3159"/>
    <property type="match status" value="1"/>
</dbReference>
<feature type="transmembrane region" description="Helical" evidence="1">
    <location>
        <begin position="97"/>
        <end position="117"/>
    </location>
</feature>
<evidence type="ECO:0000313" key="2">
    <source>
        <dbReference type="EMBL" id="MFC4903571.1"/>
    </source>
</evidence>
<comment type="caution">
    <text evidence="2">The sequence shown here is derived from an EMBL/GenBank/DDBJ whole genome shotgun (WGS) entry which is preliminary data.</text>
</comment>